<dbReference type="Proteomes" id="UP000266861">
    <property type="component" value="Unassembled WGS sequence"/>
</dbReference>
<gene>
    <name evidence="2" type="ORF">Glove_152g46</name>
</gene>
<name>A0A397J2D2_9GLOM</name>
<evidence type="ECO:0000313" key="3">
    <source>
        <dbReference type="Proteomes" id="UP000266861"/>
    </source>
</evidence>
<accession>A0A397J2D2</accession>
<feature type="region of interest" description="Disordered" evidence="1">
    <location>
        <begin position="1"/>
        <end position="42"/>
    </location>
</feature>
<dbReference type="EMBL" id="PQFF01000143">
    <property type="protein sequence ID" value="RHZ79050.1"/>
    <property type="molecule type" value="Genomic_DNA"/>
</dbReference>
<evidence type="ECO:0000313" key="2">
    <source>
        <dbReference type="EMBL" id="RHZ79050.1"/>
    </source>
</evidence>
<sequence>MATAELSRNRSKSKRRSMSINVDRLTIMEDSDNAEPSILPPPGESNPHILDLLLNESFSELELGLEPTSNLNLTEGGNVEINHSIEANDLSRKSNDNLESSGDGKEEINNALVSQDVIESLIAVKHVALFALDSLLHQIVSDQTSALTLQRSASRRRYSFSNAPLSTSSGSTNRTKSQLLADIAHNATKLGINNEMEQMEPRRLSSPDIITINNIRHQLDSNSPFIPNDDYSLACTLAALLGYLYRILELCEPKNSETNSKTDPETKSDTSANSYNANVIFPNVSNDEDIYNTLHKEVTTLQDRSASLSLQKNVEDERLATWNEIDRLMEIVASLCRDRSNMDPPPSYSNEFYNFKDKEQVTGVDPPKYSSLNIRVDNEKTQRDLENVISAIDRVYDVAPQLNNQRVELNSRQKRELTAAALSTAIQKLSRGRLEEQRAESSTVIKYQTLNHLVDQISKAAERSFVDQRVELSPRQARHIEVAKLNGVIERLEKNRLTNQDWYPPEQLLIQDLTRLTNELAKNAIHPAYELQRYQLTPDKEKNMFMNTVLKRIEKLQSYRLNDQDADSPEERKERVLKEIEAIIDKQLHSPSMDNQRATLSSKS</sequence>
<dbReference type="AlphaFoldDB" id="A0A397J2D2"/>
<reference evidence="2 3" key="1">
    <citation type="submission" date="2018-08" db="EMBL/GenBank/DDBJ databases">
        <title>Genome and evolution of the arbuscular mycorrhizal fungus Diversispora epigaea (formerly Glomus versiforme) and its bacterial endosymbionts.</title>
        <authorList>
            <person name="Sun X."/>
            <person name="Fei Z."/>
            <person name="Harrison M."/>
        </authorList>
    </citation>
    <scope>NUCLEOTIDE SEQUENCE [LARGE SCALE GENOMIC DNA]</scope>
    <source>
        <strain evidence="2 3">IT104</strain>
    </source>
</reference>
<comment type="caution">
    <text evidence="2">The sequence shown here is derived from an EMBL/GenBank/DDBJ whole genome shotgun (WGS) entry which is preliminary data.</text>
</comment>
<evidence type="ECO:0000256" key="1">
    <source>
        <dbReference type="SAM" id="MobiDB-lite"/>
    </source>
</evidence>
<proteinExistence type="predicted"/>
<keyword evidence="3" id="KW-1185">Reference proteome</keyword>
<organism evidence="2 3">
    <name type="scientific">Diversispora epigaea</name>
    <dbReference type="NCBI Taxonomy" id="1348612"/>
    <lineage>
        <taxon>Eukaryota</taxon>
        <taxon>Fungi</taxon>
        <taxon>Fungi incertae sedis</taxon>
        <taxon>Mucoromycota</taxon>
        <taxon>Glomeromycotina</taxon>
        <taxon>Glomeromycetes</taxon>
        <taxon>Diversisporales</taxon>
        <taxon>Diversisporaceae</taxon>
        <taxon>Diversispora</taxon>
    </lineage>
</organism>
<dbReference type="OrthoDB" id="66510at2759"/>
<protein>
    <submittedName>
        <fullName evidence="2">Uncharacterized protein</fullName>
    </submittedName>
</protein>